<accession>A0A1R4H786</accession>
<dbReference type="InterPro" id="IPR041635">
    <property type="entry name" value="Type_ISP_LLaBIII_C"/>
</dbReference>
<keyword evidence="3" id="KW-1185">Reference proteome</keyword>
<organism evidence="2 3">
    <name type="scientific">Crenothrix polyspora</name>
    <dbReference type="NCBI Taxonomy" id="360316"/>
    <lineage>
        <taxon>Bacteria</taxon>
        <taxon>Pseudomonadati</taxon>
        <taxon>Pseudomonadota</taxon>
        <taxon>Gammaproteobacteria</taxon>
        <taxon>Methylococcales</taxon>
        <taxon>Crenotrichaceae</taxon>
        <taxon>Crenothrix</taxon>
    </lineage>
</organism>
<dbReference type="EMBL" id="FUKI01000098">
    <property type="protein sequence ID" value="SJM92059.1"/>
    <property type="molecule type" value="Genomic_DNA"/>
</dbReference>
<dbReference type="Proteomes" id="UP000195667">
    <property type="component" value="Unassembled WGS sequence"/>
</dbReference>
<feature type="domain" description="Type ISP restriction-modification enzyme LLaBIII C-terminal specificity" evidence="1">
    <location>
        <begin position="2"/>
        <end position="59"/>
    </location>
</feature>
<evidence type="ECO:0000259" key="1">
    <source>
        <dbReference type="Pfam" id="PF18135"/>
    </source>
</evidence>
<gene>
    <name evidence="2" type="ORF">CRENPOLYSF1_240015</name>
</gene>
<protein>
    <recommendedName>
        <fullName evidence="1">Type ISP restriction-modification enzyme LLaBIII C-terminal specificity domain-containing protein</fullName>
    </recommendedName>
</protein>
<evidence type="ECO:0000313" key="3">
    <source>
        <dbReference type="Proteomes" id="UP000195667"/>
    </source>
</evidence>
<evidence type="ECO:0000313" key="2">
    <source>
        <dbReference type="EMBL" id="SJM92059.1"/>
    </source>
</evidence>
<reference evidence="3" key="1">
    <citation type="submission" date="2017-02" db="EMBL/GenBank/DDBJ databases">
        <authorList>
            <person name="Daims H."/>
        </authorList>
    </citation>
    <scope>NUCLEOTIDE SEQUENCE [LARGE SCALE GENOMIC DNA]</scope>
</reference>
<name>A0A1R4H786_9GAMM</name>
<proteinExistence type="predicted"/>
<dbReference type="Pfam" id="PF18135">
    <property type="entry name" value="Type_ISP_C"/>
    <property type="match status" value="1"/>
</dbReference>
<sequence>MVYNHKITIKDIPLAAYEYVVNGKPALEWVRERQDVSTHKDSGITNDANGWAIETMKNARYPLLCFNRRLPSAWRLWKLLMFCLN</sequence>
<dbReference type="AlphaFoldDB" id="A0A1R4H786"/>